<dbReference type="Proteomes" id="UP000054498">
    <property type="component" value="Unassembled WGS sequence"/>
</dbReference>
<evidence type="ECO:0000256" key="1">
    <source>
        <dbReference type="SAM" id="MobiDB-lite"/>
    </source>
</evidence>
<dbReference type="InterPro" id="IPR002044">
    <property type="entry name" value="CBM20"/>
</dbReference>
<accession>A0A0D2N9P7</accession>
<name>A0A0D2N9P7_9CHLO</name>
<protein>
    <recommendedName>
        <fullName evidence="2">CBM20 domain-containing protein</fullName>
    </recommendedName>
</protein>
<evidence type="ECO:0000313" key="4">
    <source>
        <dbReference type="Proteomes" id="UP000054498"/>
    </source>
</evidence>
<dbReference type="KEGG" id="mng:MNEG_5599"/>
<feature type="compositionally biased region" description="Low complexity" evidence="1">
    <location>
        <begin position="167"/>
        <end position="185"/>
    </location>
</feature>
<dbReference type="EMBL" id="KK101066">
    <property type="protein sequence ID" value="KIZ02361.1"/>
    <property type="molecule type" value="Genomic_DNA"/>
</dbReference>
<proteinExistence type="predicted"/>
<dbReference type="InterPro" id="IPR013783">
    <property type="entry name" value="Ig-like_fold"/>
</dbReference>
<dbReference type="InterPro" id="IPR013784">
    <property type="entry name" value="Carb-bd-like_fold"/>
</dbReference>
<dbReference type="AlphaFoldDB" id="A0A0D2N9P7"/>
<dbReference type="Gene3D" id="2.60.40.10">
    <property type="entry name" value="Immunoglobulins"/>
    <property type="match status" value="1"/>
</dbReference>
<dbReference type="OrthoDB" id="545303at2759"/>
<dbReference type="GeneID" id="25738476"/>
<feature type="region of interest" description="Disordered" evidence="1">
    <location>
        <begin position="167"/>
        <end position="195"/>
    </location>
</feature>
<dbReference type="STRING" id="145388.A0A0D2N9P7"/>
<evidence type="ECO:0000259" key="2">
    <source>
        <dbReference type="PROSITE" id="PS51166"/>
    </source>
</evidence>
<dbReference type="Pfam" id="PF00686">
    <property type="entry name" value="CBM_20"/>
    <property type="match status" value="1"/>
</dbReference>
<keyword evidence="4" id="KW-1185">Reference proteome</keyword>
<dbReference type="SUPFAM" id="SSF49452">
    <property type="entry name" value="Starch-binding domain-like"/>
    <property type="match status" value="1"/>
</dbReference>
<dbReference type="GO" id="GO:2001070">
    <property type="term" value="F:starch binding"/>
    <property type="evidence" value="ECO:0007669"/>
    <property type="project" value="InterPro"/>
</dbReference>
<feature type="domain" description="CBM20" evidence="2">
    <location>
        <begin position="62"/>
        <end position="165"/>
    </location>
</feature>
<gene>
    <name evidence="3" type="ORF">MNEG_5599</name>
</gene>
<sequence>MQAKTATTTRARSAAGAGRALRVCAARVVTVRAAAAAPTGEALRAAATAKAQAAVDAYARESATWTEVTFSLRRRADLGDAWKLVGPAAELGRWIPDVARHMAWAEGDQWSVAVRLPPGEHAFKAALRAADGTTTWEAGPDRAVVVPAGGGALSVSLDVRMPWEAATAPATEPATEPAAAPTTPAGQAYESQTSSGDTGRIVIDMYA</sequence>
<dbReference type="SMART" id="SM01065">
    <property type="entry name" value="CBM_2"/>
    <property type="match status" value="1"/>
</dbReference>
<organism evidence="3 4">
    <name type="scientific">Monoraphidium neglectum</name>
    <dbReference type="NCBI Taxonomy" id="145388"/>
    <lineage>
        <taxon>Eukaryota</taxon>
        <taxon>Viridiplantae</taxon>
        <taxon>Chlorophyta</taxon>
        <taxon>core chlorophytes</taxon>
        <taxon>Chlorophyceae</taxon>
        <taxon>CS clade</taxon>
        <taxon>Sphaeropleales</taxon>
        <taxon>Selenastraceae</taxon>
        <taxon>Monoraphidium</taxon>
    </lineage>
</organism>
<reference evidence="3 4" key="1">
    <citation type="journal article" date="2013" name="BMC Genomics">
        <title>Reconstruction of the lipid metabolism for the microalga Monoraphidium neglectum from its genome sequence reveals characteristics suitable for biofuel production.</title>
        <authorList>
            <person name="Bogen C."/>
            <person name="Al-Dilaimi A."/>
            <person name="Albersmeier A."/>
            <person name="Wichmann J."/>
            <person name="Grundmann M."/>
            <person name="Rupp O."/>
            <person name="Lauersen K.J."/>
            <person name="Blifernez-Klassen O."/>
            <person name="Kalinowski J."/>
            <person name="Goesmann A."/>
            <person name="Mussgnug J.H."/>
            <person name="Kruse O."/>
        </authorList>
    </citation>
    <scope>NUCLEOTIDE SEQUENCE [LARGE SCALE GENOMIC DNA]</scope>
    <source>
        <strain evidence="3 4">SAG 48.87</strain>
    </source>
</reference>
<dbReference type="PROSITE" id="PS51166">
    <property type="entry name" value="CBM20"/>
    <property type="match status" value="1"/>
</dbReference>
<dbReference type="RefSeq" id="XP_013901380.1">
    <property type="nucleotide sequence ID" value="XM_014045926.1"/>
</dbReference>
<evidence type="ECO:0000313" key="3">
    <source>
        <dbReference type="EMBL" id="KIZ02361.1"/>
    </source>
</evidence>